<dbReference type="AlphaFoldDB" id="A0A1G8GJL2"/>
<dbReference type="GO" id="GO:0080120">
    <property type="term" value="P:CAAX-box protein maturation"/>
    <property type="evidence" value="ECO:0007669"/>
    <property type="project" value="UniProtKB-ARBA"/>
</dbReference>
<keyword evidence="2" id="KW-0812">Transmembrane</keyword>
<reference evidence="4 5" key="1">
    <citation type="submission" date="2016-10" db="EMBL/GenBank/DDBJ databases">
        <authorList>
            <person name="de Groot N.N."/>
        </authorList>
    </citation>
    <scope>NUCLEOTIDE SEQUENCE [LARGE SCALE GENOMIC DNA]</scope>
    <source>
        <strain evidence="4 5">NP_1H</strain>
    </source>
</reference>
<keyword evidence="5" id="KW-1185">Reference proteome</keyword>
<sequence length="277" mass="29645">MRALAGAAPVRHHEGMPTAETSQSSSLSPTAGRKRIKAEILIVLGLSLGQAGVYAVVELIDKLTRAPLSAQTTRLNPVLDDRQYFDLTYQLLGIFFALVPVVLVIFLLTEPGRSAFRRIGFTFSNPKVDFGLGVGLAALIGVGTLGVYAAGRALGVTTAIIPTALDSYWWTVPVLVLSALRHAVLEEVIVVGYLFERLRELGWSVPAIIVASALLRGSYHLYQGIGPFVGNVIMGLIFGYAYTRTRRVMPLVVAHALLDIAGFVGFALFGPAIGIGN</sequence>
<keyword evidence="2" id="KW-1133">Transmembrane helix</keyword>
<name>A0A1G8GJL2_9MICC</name>
<feature type="domain" description="CAAX prenyl protease 2/Lysostaphin resistance protein A-like" evidence="3">
    <location>
        <begin position="169"/>
        <end position="260"/>
    </location>
</feature>
<dbReference type="Proteomes" id="UP000199258">
    <property type="component" value="Unassembled WGS sequence"/>
</dbReference>
<accession>A0A1G8GJL2</accession>
<organism evidence="4 5">
    <name type="scientific">Arthrobacter subterraneus</name>
    <dbReference type="NCBI Taxonomy" id="335973"/>
    <lineage>
        <taxon>Bacteria</taxon>
        <taxon>Bacillati</taxon>
        <taxon>Actinomycetota</taxon>
        <taxon>Actinomycetes</taxon>
        <taxon>Micrococcales</taxon>
        <taxon>Micrococcaceae</taxon>
        <taxon>Arthrobacter</taxon>
    </lineage>
</organism>
<dbReference type="GO" id="GO:0004175">
    <property type="term" value="F:endopeptidase activity"/>
    <property type="evidence" value="ECO:0007669"/>
    <property type="project" value="UniProtKB-ARBA"/>
</dbReference>
<evidence type="ECO:0000259" key="3">
    <source>
        <dbReference type="Pfam" id="PF02517"/>
    </source>
</evidence>
<evidence type="ECO:0000313" key="4">
    <source>
        <dbReference type="EMBL" id="SDH94511.1"/>
    </source>
</evidence>
<feature type="compositionally biased region" description="Polar residues" evidence="1">
    <location>
        <begin position="19"/>
        <end position="29"/>
    </location>
</feature>
<feature type="transmembrane region" description="Helical" evidence="2">
    <location>
        <begin position="250"/>
        <end position="273"/>
    </location>
</feature>
<dbReference type="InterPro" id="IPR003675">
    <property type="entry name" value="Rce1/LyrA-like_dom"/>
</dbReference>
<dbReference type="STRING" id="335973.SAMN04488693_104151"/>
<evidence type="ECO:0000256" key="2">
    <source>
        <dbReference type="SAM" id="Phobius"/>
    </source>
</evidence>
<gene>
    <name evidence="4" type="ORF">SAMN04488693_104151</name>
</gene>
<feature type="transmembrane region" description="Helical" evidence="2">
    <location>
        <begin position="87"/>
        <end position="109"/>
    </location>
</feature>
<keyword evidence="2" id="KW-0472">Membrane</keyword>
<feature type="region of interest" description="Disordered" evidence="1">
    <location>
        <begin position="1"/>
        <end position="30"/>
    </location>
</feature>
<feature type="transmembrane region" description="Helical" evidence="2">
    <location>
        <begin position="225"/>
        <end position="243"/>
    </location>
</feature>
<proteinExistence type="predicted"/>
<evidence type="ECO:0000313" key="5">
    <source>
        <dbReference type="Proteomes" id="UP000199258"/>
    </source>
</evidence>
<dbReference type="EMBL" id="FNDT01000004">
    <property type="protein sequence ID" value="SDH94511.1"/>
    <property type="molecule type" value="Genomic_DNA"/>
</dbReference>
<protein>
    <recommendedName>
        <fullName evidence="3">CAAX prenyl protease 2/Lysostaphin resistance protein A-like domain-containing protein</fullName>
    </recommendedName>
</protein>
<dbReference type="Pfam" id="PF02517">
    <property type="entry name" value="Rce1-like"/>
    <property type="match status" value="1"/>
</dbReference>
<evidence type="ECO:0000256" key="1">
    <source>
        <dbReference type="SAM" id="MobiDB-lite"/>
    </source>
</evidence>
<feature type="transmembrane region" description="Helical" evidence="2">
    <location>
        <begin position="130"/>
        <end position="150"/>
    </location>
</feature>
<feature type="transmembrane region" description="Helical" evidence="2">
    <location>
        <begin position="40"/>
        <end position="57"/>
    </location>
</feature>